<dbReference type="SUPFAM" id="SSF48264">
    <property type="entry name" value="Cytochrome P450"/>
    <property type="match status" value="1"/>
</dbReference>
<dbReference type="InterPro" id="IPR050121">
    <property type="entry name" value="Cytochrome_P450_monoxygenase"/>
</dbReference>
<dbReference type="PRINTS" id="PR00385">
    <property type="entry name" value="P450"/>
</dbReference>
<comment type="cofactor">
    <cofactor evidence="1 6">
        <name>heme</name>
        <dbReference type="ChEBI" id="CHEBI:30413"/>
    </cofactor>
</comment>
<dbReference type="Pfam" id="PF00067">
    <property type="entry name" value="p450"/>
    <property type="match status" value="1"/>
</dbReference>
<evidence type="ECO:0000256" key="7">
    <source>
        <dbReference type="RuleBase" id="RU000461"/>
    </source>
</evidence>
<dbReference type="EMBL" id="KZ819188">
    <property type="protein sequence ID" value="PWZ02873.1"/>
    <property type="molecule type" value="Genomic_DNA"/>
</dbReference>
<keyword evidence="5 6" id="KW-0408">Iron</keyword>
<dbReference type="InParanoid" id="A0A317XYM0"/>
<dbReference type="Proteomes" id="UP000246740">
    <property type="component" value="Unassembled WGS sequence"/>
</dbReference>
<evidence type="ECO:0000256" key="8">
    <source>
        <dbReference type="SAM" id="MobiDB-lite"/>
    </source>
</evidence>
<dbReference type="PANTHER" id="PTHR24305">
    <property type="entry name" value="CYTOCHROME P450"/>
    <property type="match status" value="1"/>
</dbReference>
<feature type="binding site" description="axial binding residue" evidence="6">
    <location>
        <position position="535"/>
    </location>
    <ligand>
        <name>heme</name>
        <dbReference type="ChEBI" id="CHEBI:30413"/>
    </ligand>
    <ligandPart>
        <name>Fe</name>
        <dbReference type="ChEBI" id="CHEBI:18248"/>
    </ligandPart>
</feature>
<dbReference type="PROSITE" id="PS00086">
    <property type="entry name" value="CYTOCHROME_P450"/>
    <property type="match status" value="1"/>
</dbReference>
<dbReference type="InterPro" id="IPR036396">
    <property type="entry name" value="Cyt_P450_sf"/>
</dbReference>
<evidence type="ECO:0000256" key="9">
    <source>
        <dbReference type="SAM" id="Phobius"/>
    </source>
</evidence>
<organism evidence="10 11">
    <name type="scientific">Testicularia cyperi</name>
    <dbReference type="NCBI Taxonomy" id="1882483"/>
    <lineage>
        <taxon>Eukaryota</taxon>
        <taxon>Fungi</taxon>
        <taxon>Dikarya</taxon>
        <taxon>Basidiomycota</taxon>
        <taxon>Ustilaginomycotina</taxon>
        <taxon>Ustilaginomycetes</taxon>
        <taxon>Ustilaginales</taxon>
        <taxon>Anthracoideaceae</taxon>
        <taxon>Testicularia</taxon>
    </lineage>
</organism>
<keyword evidence="9" id="KW-0472">Membrane</keyword>
<reference evidence="10 11" key="1">
    <citation type="journal article" date="2018" name="Mol. Biol. Evol.">
        <title>Broad Genomic Sampling Reveals a Smut Pathogenic Ancestry of the Fungal Clade Ustilaginomycotina.</title>
        <authorList>
            <person name="Kijpornyongpan T."/>
            <person name="Mondo S.J."/>
            <person name="Barry K."/>
            <person name="Sandor L."/>
            <person name="Lee J."/>
            <person name="Lipzen A."/>
            <person name="Pangilinan J."/>
            <person name="LaButti K."/>
            <person name="Hainaut M."/>
            <person name="Henrissat B."/>
            <person name="Grigoriev I.V."/>
            <person name="Spatafora J.W."/>
            <person name="Aime M.C."/>
        </authorList>
    </citation>
    <scope>NUCLEOTIDE SEQUENCE [LARGE SCALE GENOMIC DNA]</scope>
    <source>
        <strain evidence="10 11">MCA 3645</strain>
    </source>
</reference>
<dbReference type="AlphaFoldDB" id="A0A317XYM0"/>
<comment type="similarity">
    <text evidence="2 7">Belongs to the cytochrome P450 family.</text>
</comment>
<feature type="region of interest" description="Disordered" evidence="8">
    <location>
        <begin position="66"/>
        <end position="86"/>
    </location>
</feature>
<dbReference type="InterPro" id="IPR002403">
    <property type="entry name" value="Cyt_P450_E_grp-IV"/>
</dbReference>
<proteinExistence type="inferred from homology"/>
<keyword evidence="9" id="KW-1133">Transmembrane helix</keyword>
<dbReference type="InterPro" id="IPR017972">
    <property type="entry name" value="Cyt_P450_CS"/>
</dbReference>
<keyword evidence="9" id="KW-0812">Transmembrane</keyword>
<evidence type="ECO:0000256" key="1">
    <source>
        <dbReference type="ARBA" id="ARBA00001971"/>
    </source>
</evidence>
<evidence type="ECO:0000256" key="6">
    <source>
        <dbReference type="PIRSR" id="PIRSR602403-1"/>
    </source>
</evidence>
<sequence length="598" mass="66299">MSTVLVDKVVLHARQHPIATAALAVCTALFLYLLAKAAGQGPSVWAKLPGPDRTSWLTGFARDNTKEFGQKNPSAPTRKPILGDDGQDMTGVPGMATARLFDEFGTDHLLVPRPLGGEILMTRDAAAISHVLNDTYGYQRSAAGTKATKIIIGDGVVAVFGDEHKKQRRMLAPAFSVESLKALVPLFSDATDQMMRRLEEDDSLESRWGAGTRDTVKWFGRVTLDIIGRAGFDYDFGAVEQGPNGLAVRSTFHAAMTSTMNIGPLDAIVGAFMFFVVPSLLYILPLTDNIRKLREMRSELIKVSHKIVQAKAKQIRKELEAGVDAKETFSGKKDILHLLMRANMSPEIREEDRLSDDVLAGQIVTFIFAGHETSGTTMSWCAYFLALNPKYQERLRKKIHAALKEFGKDGENIDQLNWVELNSEEMKPLDHAIQETLRLRPPVTTTFRYSVKDDQIPVTTPFKTKDGRTLSSIPTTAGQEIAVSVTGSNMDPKYFGPDTHKYIPERWENLPDLHAKSKMPSPYGSFVFNAGPKVCIGNKFAMTEMKVILIRVLSKYRMEPVPDLTYKSVEAVVQRPAVIGYEKEGSQLPLKFVLDPLI</sequence>
<evidence type="ECO:0000256" key="5">
    <source>
        <dbReference type="ARBA" id="ARBA00023004"/>
    </source>
</evidence>
<dbReference type="PRINTS" id="PR00465">
    <property type="entry name" value="EP450IV"/>
</dbReference>
<dbReference type="GO" id="GO:0004497">
    <property type="term" value="F:monooxygenase activity"/>
    <property type="evidence" value="ECO:0007669"/>
    <property type="project" value="UniProtKB-KW"/>
</dbReference>
<keyword evidence="3 6" id="KW-0479">Metal-binding</keyword>
<keyword evidence="4 7" id="KW-0560">Oxidoreductase</keyword>
<feature type="transmembrane region" description="Helical" evidence="9">
    <location>
        <begin position="265"/>
        <end position="284"/>
    </location>
</feature>
<evidence type="ECO:0000313" key="11">
    <source>
        <dbReference type="Proteomes" id="UP000246740"/>
    </source>
</evidence>
<evidence type="ECO:0000256" key="3">
    <source>
        <dbReference type="ARBA" id="ARBA00022723"/>
    </source>
</evidence>
<evidence type="ECO:0000313" key="10">
    <source>
        <dbReference type="EMBL" id="PWZ02873.1"/>
    </source>
</evidence>
<dbReference type="PANTHER" id="PTHR24305:SF166">
    <property type="entry name" value="CYTOCHROME P450 12A4, MITOCHONDRIAL-RELATED"/>
    <property type="match status" value="1"/>
</dbReference>
<keyword evidence="6 7" id="KW-0349">Heme</keyword>
<dbReference type="STRING" id="1882483.A0A317XYM0"/>
<feature type="transmembrane region" description="Helical" evidence="9">
    <location>
        <begin position="16"/>
        <end position="35"/>
    </location>
</feature>
<gene>
    <name evidence="10" type="ORF">BCV70DRAFT_197130</name>
</gene>
<dbReference type="InterPro" id="IPR001128">
    <property type="entry name" value="Cyt_P450"/>
</dbReference>
<dbReference type="OrthoDB" id="1470350at2759"/>
<keyword evidence="11" id="KW-1185">Reference proteome</keyword>
<dbReference type="GO" id="GO:0016705">
    <property type="term" value="F:oxidoreductase activity, acting on paired donors, with incorporation or reduction of molecular oxygen"/>
    <property type="evidence" value="ECO:0007669"/>
    <property type="project" value="InterPro"/>
</dbReference>
<dbReference type="Gene3D" id="1.10.630.10">
    <property type="entry name" value="Cytochrome P450"/>
    <property type="match status" value="1"/>
</dbReference>
<protein>
    <submittedName>
        <fullName evidence="10">Cytochrome P450</fullName>
    </submittedName>
</protein>
<evidence type="ECO:0000256" key="2">
    <source>
        <dbReference type="ARBA" id="ARBA00010617"/>
    </source>
</evidence>
<evidence type="ECO:0000256" key="4">
    <source>
        <dbReference type="ARBA" id="ARBA00023002"/>
    </source>
</evidence>
<accession>A0A317XYM0</accession>
<name>A0A317XYM0_9BASI</name>
<dbReference type="GO" id="GO:0020037">
    <property type="term" value="F:heme binding"/>
    <property type="evidence" value="ECO:0007669"/>
    <property type="project" value="InterPro"/>
</dbReference>
<dbReference type="GO" id="GO:0005506">
    <property type="term" value="F:iron ion binding"/>
    <property type="evidence" value="ECO:0007669"/>
    <property type="project" value="InterPro"/>
</dbReference>
<keyword evidence="7" id="KW-0503">Monooxygenase</keyword>